<organism evidence="2 3">
    <name type="scientific">Meloidogyne floridensis</name>
    <dbReference type="NCBI Taxonomy" id="298350"/>
    <lineage>
        <taxon>Eukaryota</taxon>
        <taxon>Metazoa</taxon>
        <taxon>Ecdysozoa</taxon>
        <taxon>Nematoda</taxon>
        <taxon>Chromadorea</taxon>
        <taxon>Rhabditida</taxon>
        <taxon>Tylenchina</taxon>
        <taxon>Tylenchomorpha</taxon>
        <taxon>Tylenchoidea</taxon>
        <taxon>Meloidogynidae</taxon>
        <taxon>Meloidogyninae</taxon>
        <taxon>Meloidogyne</taxon>
    </lineage>
</organism>
<dbReference type="Proteomes" id="UP000887560">
    <property type="component" value="Unplaced"/>
</dbReference>
<dbReference type="AlphaFoldDB" id="A0A915P7F2"/>
<dbReference type="WBParaSite" id="scf7180000424403.g12995">
    <property type="protein sequence ID" value="scf7180000424403.g12995"/>
    <property type="gene ID" value="scf7180000424403.g12995"/>
</dbReference>
<evidence type="ECO:0000313" key="2">
    <source>
        <dbReference type="Proteomes" id="UP000887560"/>
    </source>
</evidence>
<evidence type="ECO:0000313" key="3">
    <source>
        <dbReference type="WBParaSite" id="scf7180000424403.g12995"/>
    </source>
</evidence>
<feature type="region of interest" description="Disordered" evidence="1">
    <location>
        <begin position="51"/>
        <end position="90"/>
    </location>
</feature>
<sequence length="90" mass="10030">MGNNLLVRDKRMNRVKTACAAAGLMLSACAAVGSGVGTYLTLSELNKSRNEKLKENNDTKNKKENEILKLQNKKEGSCEKNKPRWIPPRL</sequence>
<proteinExistence type="predicted"/>
<keyword evidence="2" id="KW-1185">Reference proteome</keyword>
<accession>A0A915P7F2</accession>
<evidence type="ECO:0000256" key="1">
    <source>
        <dbReference type="SAM" id="MobiDB-lite"/>
    </source>
</evidence>
<reference evidence="3" key="1">
    <citation type="submission" date="2022-11" db="UniProtKB">
        <authorList>
            <consortium name="WormBaseParasite"/>
        </authorList>
    </citation>
    <scope>IDENTIFICATION</scope>
</reference>
<protein>
    <submittedName>
        <fullName evidence="3">Lipoprotein</fullName>
    </submittedName>
</protein>
<feature type="compositionally biased region" description="Basic and acidic residues" evidence="1">
    <location>
        <begin position="51"/>
        <end position="82"/>
    </location>
</feature>
<name>A0A915P7F2_9BILA</name>